<gene>
    <name evidence="8" type="ORF">B0T11DRAFT_272612</name>
</gene>
<feature type="compositionally biased region" description="Basic and acidic residues" evidence="7">
    <location>
        <begin position="206"/>
        <end position="219"/>
    </location>
</feature>
<keyword evidence="5" id="KW-0804">Transcription</keyword>
<dbReference type="EMBL" id="JAGPXD010000001">
    <property type="protein sequence ID" value="KAH7376573.1"/>
    <property type="molecule type" value="Genomic_DNA"/>
</dbReference>
<evidence type="ECO:0000256" key="1">
    <source>
        <dbReference type="ARBA" id="ARBA00004123"/>
    </source>
</evidence>
<feature type="compositionally biased region" description="Basic and acidic residues" evidence="7">
    <location>
        <begin position="390"/>
        <end position="399"/>
    </location>
</feature>
<reference evidence="8" key="1">
    <citation type="journal article" date="2021" name="Nat. Commun.">
        <title>Genetic determinants of endophytism in the Arabidopsis root mycobiome.</title>
        <authorList>
            <person name="Mesny F."/>
            <person name="Miyauchi S."/>
            <person name="Thiergart T."/>
            <person name="Pickel B."/>
            <person name="Atanasova L."/>
            <person name="Karlsson M."/>
            <person name="Huettel B."/>
            <person name="Barry K.W."/>
            <person name="Haridas S."/>
            <person name="Chen C."/>
            <person name="Bauer D."/>
            <person name="Andreopoulos W."/>
            <person name="Pangilinan J."/>
            <person name="LaButti K."/>
            <person name="Riley R."/>
            <person name="Lipzen A."/>
            <person name="Clum A."/>
            <person name="Drula E."/>
            <person name="Henrissat B."/>
            <person name="Kohler A."/>
            <person name="Grigoriev I.V."/>
            <person name="Martin F.M."/>
            <person name="Hacquard S."/>
        </authorList>
    </citation>
    <scope>NUCLEOTIDE SEQUENCE</scope>
    <source>
        <strain evidence="8">MPI-CAGE-AT-0016</strain>
    </source>
</reference>
<comment type="caution">
    <text evidence="8">The sequence shown here is derived from an EMBL/GenBank/DDBJ whole genome shotgun (WGS) entry which is preliminary data.</text>
</comment>
<dbReference type="GO" id="GO:0005674">
    <property type="term" value="C:transcription factor TFIIF complex"/>
    <property type="evidence" value="ECO:0007669"/>
    <property type="project" value="TreeGrafter"/>
</dbReference>
<feature type="compositionally biased region" description="Acidic residues" evidence="7">
    <location>
        <begin position="368"/>
        <end position="389"/>
    </location>
</feature>
<feature type="compositionally biased region" description="Low complexity" evidence="7">
    <location>
        <begin position="458"/>
        <end position="468"/>
    </location>
</feature>
<evidence type="ECO:0000256" key="5">
    <source>
        <dbReference type="ARBA" id="ARBA00023163"/>
    </source>
</evidence>
<evidence type="ECO:0000256" key="2">
    <source>
        <dbReference type="ARBA" id="ARBA00005249"/>
    </source>
</evidence>
<keyword evidence="6" id="KW-0539">Nucleus</keyword>
<dbReference type="GO" id="GO:0003677">
    <property type="term" value="F:DNA binding"/>
    <property type="evidence" value="ECO:0007669"/>
    <property type="project" value="UniProtKB-KW"/>
</dbReference>
<dbReference type="GO" id="GO:0032968">
    <property type="term" value="P:positive regulation of transcription elongation by RNA polymerase II"/>
    <property type="evidence" value="ECO:0007669"/>
    <property type="project" value="InterPro"/>
</dbReference>
<accession>A0A8K0TW14</accession>
<dbReference type="GO" id="GO:0016251">
    <property type="term" value="F:RNA polymerase II general transcription initiation factor activity"/>
    <property type="evidence" value="ECO:0007669"/>
    <property type="project" value="TreeGrafter"/>
</dbReference>
<protein>
    <submittedName>
        <fullName evidence="8">Transcription initiation factor IIF subunit alpha</fullName>
    </submittedName>
</protein>
<feature type="region of interest" description="Disordered" evidence="7">
    <location>
        <begin position="325"/>
        <end position="655"/>
    </location>
</feature>
<keyword evidence="4" id="KW-0238">DNA-binding</keyword>
<keyword evidence="9" id="KW-1185">Reference proteome</keyword>
<name>A0A8K0TW14_9PEZI</name>
<dbReference type="PANTHER" id="PTHR13011">
    <property type="entry name" value="TFIIF-ALPHA"/>
    <property type="match status" value="1"/>
</dbReference>
<feature type="compositionally biased region" description="Basic and acidic residues" evidence="7">
    <location>
        <begin position="356"/>
        <end position="367"/>
    </location>
</feature>
<feature type="compositionally biased region" description="Polar residues" evidence="7">
    <location>
        <begin position="65"/>
        <end position="78"/>
    </location>
</feature>
<feature type="compositionally biased region" description="Basic and acidic residues" evidence="7">
    <location>
        <begin position="476"/>
        <end position="495"/>
    </location>
</feature>
<evidence type="ECO:0000313" key="9">
    <source>
        <dbReference type="Proteomes" id="UP000813385"/>
    </source>
</evidence>
<feature type="compositionally biased region" description="Basic and acidic residues" evidence="7">
    <location>
        <begin position="149"/>
        <end position="166"/>
    </location>
</feature>
<feature type="compositionally biased region" description="Low complexity" evidence="7">
    <location>
        <begin position="612"/>
        <end position="631"/>
    </location>
</feature>
<evidence type="ECO:0000256" key="7">
    <source>
        <dbReference type="SAM" id="MobiDB-lite"/>
    </source>
</evidence>
<comment type="similarity">
    <text evidence="2">Belongs to the TFIIF alpha subunit family.</text>
</comment>
<dbReference type="GO" id="GO:0006367">
    <property type="term" value="P:transcription initiation at RNA polymerase II promoter"/>
    <property type="evidence" value="ECO:0007669"/>
    <property type="project" value="InterPro"/>
</dbReference>
<dbReference type="GO" id="GO:0001096">
    <property type="term" value="F:TFIIF-class transcription factor complex binding"/>
    <property type="evidence" value="ECO:0007669"/>
    <property type="project" value="TreeGrafter"/>
</dbReference>
<dbReference type="Proteomes" id="UP000813385">
    <property type="component" value="Unassembled WGS sequence"/>
</dbReference>
<dbReference type="AlphaFoldDB" id="A0A8K0TW14"/>
<feature type="compositionally biased region" description="Basic and acidic residues" evidence="7">
    <location>
        <begin position="325"/>
        <end position="338"/>
    </location>
</feature>
<feature type="region of interest" description="Disordered" evidence="7">
    <location>
        <begin position="126"/>
        <end position="178"/>
    </location>
</feature>
<feature type="compositionally biased region" description="Polar residues" evidence="7">
    <location>
        <begin position="541"/>
        <end position="550"/>
    </location>
</feature>
<evidence type="ECO:0000256" key="6">
    <source>
        <dbReference type="ARBA" id="ARBA00023242"/>
    </source>
</evidence>
<feature type="region of interest" description="Disordered" evidence="7">
    <location>
        <begin position="190"/>
        <end position="219"/>
    </location>
</feature>
<evidence type="ECO:0000313" key="8">
    <source>
        <dbReference type="EMBL" id="KAH7376573.1"/>
    </source>
</evidence>
<comment type="subcellular location">
    <subcellularLocation>
        <location evidence="1">Nucleus</location>
    </subcellularLocation>
</comment>
<dbReference type="InterPro" id="IPR011039">
    <property type="entry name" value="TFIIF_interaction"/>
</dbReference>
<feature type="compositionally biased region" description="Low complexity" evidence="7">
    <location>
        <begin position="577"/>
        <end position="590"/>
    </location>
</feature>
<dbReference type="InterPro" id="IPR008851">
    <property type="entry name" value="TFIIF-alpha"/>
</dbReference>
<feature type="compositionally biased region" description="Basic and acidic residues" evidence="7">
    <location>
        <begin position="415"/>
        <end position="431"/>
    </location>
</feature>
<dbReference type="SUPFAM" id="SSF50916">
    <property type="entry name" value="Rap30/74 interaction domains"/>
    <property type="match status" value="1"/>
</dbReference>
<organism evidence="8 9">
    <name type="scientific">Plectosphaerella cucumerina</name>
    <dbReference type="NCBI Taxonomy" id="40658"/>
    <lineage>
        <taxon>Eukaryota</taxon>
        <taxon>Fungi</taxon>
        <taxon>Dikarya</taxon>
        <taxon>Ascomycota</taxon>
        <taxon>Pezizomycotina</taxon>
        <taxon>Sordariomycetes</taxon>
        <taxon>Hypocreomycetidae</taxon>
        <taxon>Glomerellales</taxon>
        <taxon>Plectosphaerellaceae</taxon>
        <taxon>Plectosphaerella</taxon>
    </lineage>
</organism>
<dbReference type="OrthoDB" id="76676at2759"/>
<proteinExistence type="inferred from homology"/>
<sequence>MSAPPTGLPNGQGRPGAPQDPNARPRPPPFKRKPRADPMVARKKPQPKPAPGSSAAGPSRSQASVSTHLSPEAQTTALLSKITEHRAKAAANGGWSEPKPPNCHEFTIVTTKRALFDGIRHHAMKFHSTSNKDIDVTNQEDFTRPVTLQRRDPRQPAPGRETKQPEEPPPEPNAVDEKEAERIAKLKAEKEAWKAAEAAKSAPSMKDPKERVKQPKQEERGVSFYRQPRSALEKKQMDLRYEEALPWHLEDADGKNVWVGSYVAPMSETHVCLVATHDGKFAMVPIEKWYKFVAKPNFETMKLEEAEALAKQSNGISRWVMQNREKQAKQKEMDETRSYFHGPARIKTESSTFRNASREERFDHDQIDFEGDEFQDDDEAPNFEPDNDEDQKNADDRIRRNQLGANLFGDADEGQVEKEELEQKLLEEIRRKEGKKMTKALIKREKETIYQTDDSDSGYDPFESSSSSDDSDEEAEKDKEKEKQGEEGKEEDKASSQDPSGLKGDGKGDAGSAKGTLTPSGKQKQVDAAKKGKSLKRPGSPNLSESSGTESSRKKKLKKSSGASMQPSRSGTPLPPGAAGKSKSGMGSTSDGEATGGEMSDGARQKKKKLKLLATGTGPRGTPTGSRAGSPVPGGGAGSPTSPNARAGSPTQSTPIEVAELRRMLPPPGGPGIKLGELLKAFSGRVGDGPGQTPKGAFIAMVKANTTYGQDKEMRRKD</sequence>
<evidence type="ECO:0000256" key="4">
    <source>
        <dbReference type="ARBA" id="ARBA00023125"/>
    </source>
</evidence>
<dbReference type="PANTHER" id="PTHR13011:SF0">
    <property type="entry name" value="GENERAL TRANSCRIPTION FACTOR IIF SUBUNIT 1"/>
    <property type="match status" value="1"/>
</dbReference>
<feature type="compositionally biased region" description="Low complexity" evidence="7">
    <location>
        <begin position="51"/>
        <end position="64"/>
    </location>
</feature>
<feature type="region of interest" description="Disordered" evidence="7">
    <location>
        <begin position="1"/>
        <end position="104"/>
    </location>
</feature>
<keyword evidence="3" id="KW-0805">Transcription regulation</keyword>
<evidence type="ECO:0000256" key="3">
    <source>
        <dbReference type="ARBA" id="ARBA00023015"/>
    </source>
</evidence>